<proteinExistence type="predicted"/>
<dbReference type="EMBL" id="JBDLNU010000001">
    <property type="protein sequence ID" value="MFM1726970.1"/>
    <property type="molecule type" value="Genomic_DNA"/>
</dbReference>
<dbReference type="RefSeq" id="WP_348609084.1">
    <property type="nucleotide sequence ID" value="NZ_CP157276.1"/>
</dbReference>
<keyword evidence="2" id="KW-1185">Reference proteome</keyword>
<accession>A0ABW9FN08</accession>
<organism evidence="1 2">
    <name type="scientific">Prescottella soli</name>
    <dbReference type="NCBI Taxonomy" id="1543852"/>
    <lineage>
        <taxon>Bacteria</taxon>
        <taxon>Bacillati</taxon>
        <taxon>Actinomycetota</taxon>
        <taxon>Actinomycetes</taxon>
        <taxon>Mycobacteriales</taxon>
        <taxon>Nocardiaceae</taxon>
        <taxon>Prescottella</taxon>
    </lineage>
</organism>
<evidence type="ECO:0000313" key="1">
    <source>
        <dbReference type="EMBL" id="MFM1726970.1"/>
    </source>
</evidence>
<comment type="caution">
    <text evidence="1">The sequence shown here is derived from an EMBL/GenBank/DDBJ whole genome shotgun (WGS) entry which is preliminary data.</text>
</comment>
<evidence type="ECO:0000313" key="2">
    <source>
        <dbReference type="Proteomes" id="UP001629744"/>
    </source>
</evidence>
<name>A0ABW9FN08_9NOCA</name>
<gene>
    <name evidence="1" type="ORF">ABEU19_000412</name>
</gene>
<protein>
    <submittedName>
        <fullName evidence="1">Uncharacterized protein</fullName>
    </submittedName>
</protein>
<sequence length="40" mass="4486">MTVQVREDGMVYPVWSFGDKVRKAQHTAGMDQREFADAAG</sequence>
<dbReference type="Proteomes" id="UP001629744">
    <property type="component" value="Unassembled WGS sequence"/>
</dbReference>
<reference evidence="1 2" key="1">
    <citation type="submission" date="2023-11" db="EMBL/GenBank/DDBJ databases">
        <authorList>
            <person name="Val-Calvo J."/>
            <person name="Scortti M."/>
            <person name="Vazquez-Boland J."/>
        </authorList>
    </citation>
    <scope>NUCLEOTIDE SEQUENCE [LARGE SCALE GENOMIC DNA]</scope>
    <source>
        <strain evidence="1 2">DSM 46662</strain>
    </source>
</reference>